<feature type="compositionally biased region" description="Low complexity" evidence="8">
    <location>
        <begin position="375"/>
        <end position="387"/>
    </location>
</feature>
<evidence type="ECO:0000256" key="3">
    <source>
        <dbReference type="ARBA" id="ARBA00022771"/>
    </source>
</evidence>
<dbReference type="SUPFAM" id="SSF56112">
    <property type="entry name" value="Protein kinase-like (PK-like)"/>
    <property type="match status" value="1"/>
</dbReference>
<dbReference type="PROSITE" id="PS50016">
    <property type="entry name" value="ZF_PHD_2"/>
    <property type="match status" value="1"/>
</dbReference>
<keyword evidence="5" id="KW-0539">Nucleus</keyword>
<dbReference type="Pfam" id="PF00628">
    <property type="entry name" value="PHD"/>
    <property type="match status" value="1"/>
</dbReference>
<keyword evidence="7" id="KW-0175">Coiled coil</keyword>
<dbReference type="OrthoDB" id="436852at2759"/>
<dbReference type="InterPro" id="IPR001965">
    <property type="entry name" value="Znf_PHD"/>
</dbReference>
<protein>
    <recommendedName>
        <fullName evidence="9">PHD-type domain-containing protein</fullName>
    </recommendedName>
</protein>
<gene>
    <name evidence="10" type="ORF">AJ80_09347</name>
</gene>
<sequence length="888" mass="98079">MDMDTNTSSAAARKPTMDLSGETAVNPYETDANKLPKADPFLAKHPHYGRYSPRDEDFKPDPSHINPTKSESLEYWENVLRKCDADSRLNAPAPGQRDTFALGSVIIKSDHLSAQPAGDYRAIDANEIAATKLVEDVLANIRSPKYYASARIGDRDILVQSRIPGVSLEVAWPYLNPEQRESFKQQTRDVAHRIRQVKSARNRPSFVVEGNGPKEDYKLQQAAHDILFGAAQAPDDDLALAHTSLVPSNIIVDAGKIVGILGWSHAGYFGWDRARRIHQQIRCPAPFAAFWGDLYDAIVEEEPVVKIQGSTARMETVPRASTADIQASGGEPPTPRKVTDLRRKSLSRASSADRSSPAPSTKTSGSGPKKRSAPSSTTKKGTATKGSTAKKRKLNGDAESVDGTTTPRRRSATPASSRASKTPASKARKAGSLSVAGSPAPEEKVTLKEDEPEEEIDDDDEDSSELFCICRKPDNHTWMIGCDGGCEDWFHGRCVNMRQADADLIDKYICPSCSEKQGIHTTWKPMCRLERCRRPARVTGSSPSKYCSDEHGREFMQQKVKLLGSTSQAPSGDSAPNSQSISRGSSAAIGKRRPKSIHNDTATDNGAMDEDDEKEEEDLEPEDPEAGLEKKSHSDSRGGVLTHHDLKAVASGVKSANEFRNLGERVVPPPAAEAKFRAEGLIVGSASGAGDNDEVDFEKEAANIEFTSKESEQLQILRTKRETLQNQLGILRDREKFTTLVKQHMKVILEHLRQTDPKSGWKEKDICGFDSRLSWSDEEFDEWRQSDAGKKALSDGVLFDQGQVDTDGDTEMADENKNTHDTKLEKLSRSVCIKKRCERHKNWHKIQQQDLHNEESIARQDLVKCERDAKDLMGRVVLRVYGDAADED</sequence>
<feature type="compositionally biased region" description="Low complexity" evidence="8">
    <location>
        <begin position="347"/>
        <end position="360"/>
    </location>
</feature>
<dbReference type="SMART" id="SM00249">
    <property type="entry name" value="PHD"/>
    <property type="match status" value="1"/>
</dbReference>
<dbReference type="EMBL" id="PDNA01000270">
    <property type="protein sequence ID" value="PGG99461.1"/>
    <property type="molecule type" value="Genomic_DNA"/>
</dbReference>
<proteinExistence type="predicted"/>
<name>A0A2B7WSL0_POLH7</name>
<dbReference type="AlphaFoldDB" id="A0A2B7WSL0"/>
<dbReference type="SUPFAM" id="SSF57903">
    <property type="entry name" value="FYVE/PHD zinc finger"/>
    <property type="match status" value="1"/>
</dbReference>
<dbReference type="Proteomes" id="UP000224634">
    <property type="component" value="Unassembled WGS sequence"/>
</dbReference>
<keyword evidence="4" id="KW-0862">Zinc</keyword>
<feature type="domain" description="PHD-type" evidence="9">
    <location>
        <begin position="465"/>
        <end position="516"/>
    </location>
</feature>
<dbReference type="PANTHER" id="PTHR46174:SF1">
    <property type="entry name" value="CXXC-TYPE ZINC FINGER PROTEIN 1"/>
    <property type="match status" value="1"/>
</dbReference>
<evidence type="ECO:0000256" key="4">
    <source>
        <dbReference type="ARBA" id="ARBA00022833"/>
    </source>
</evidence>
<keyword evidence="2" id="KW-0479">Metal-binding</keyword>
<dbReference type="Gene3D" id="3.30.40.10">
    <property type="entry name" value="Zinc/RING finger domain, C3HC4 (zinc finger)"/>
    <property type="match status" value="1"/>
</dbReference>
<dbReference type="PANTHER" id="PTHR46174">
    <property type="entry name" value="CXXC-TYPE ZINC FINGER PROTEIN 1"/>
    <property type="match status" value="1"/>
</dbReference>
<evidence type="ECO:0000256" key="5">
    <source>
        <dbReference type="ARBA" id="ARBA00023242"/>
    </source>
</evidence>
<feature type="compositionally biased region" description="Basic and acidic residues" evidence="8">
    <location>
        <begin position="627"/>
        <end position="640"/>
    </location>
</feature>
<dbReference type="GO" id="GO:0048188">
    <property type="term" value="C:Set1C/COMPASS complex"/>
    <property type="evidence" value="ECO:0007669"/>
    <property type="project" value="InterPro"/>
</dbReference>
<accession>A0A2B7WSL0</accession>
<evidence type="ECO:0000313" key="10">
    <source>
        <dbReference type="EMBL" id="PGG99461.1"/>
    </source>
</evidence>
<feature type="compositionally biased region" description="Acidic residues" evidence="8">
    <location>
        <begin position="607"/>
        <end position="626"/>
    </location>
</feature>
<evidence type="ECO:0000256" key="6">
    <source>
        <dbReference type="PROSITE-ProRule" id="PRU00146"/>
    </source>
</evidence>
<feature type="compositionally biased region" description="Acidic residues" evidence="8">
    <location>
        <begin position="450"/>
        <end position="460"/>
    </location>
</feature>
<dbReference type="InterPro" id="IPR011011">
    <property type="entry name" value="Znf_FYVE_PHD"/>
</dbReference>
<keyword evidence="3 6" id="KW-0863">Zinc-finger</keyword>
<evidence type="ECO:0000256" key="1">
    <source>
        <dbReference type="ARBA" id="ARBA00004123"/>
    </source>
</evidence>
<feature type="coiled-coil region" evidence="7">
    <location>
        <begin position="707"/>
        <end position="734"/>
    </location>
</feature>
<dbReference type="InterPro" id="IPR011009">
    <property type="entry name" value="Kinase-like_dom_sf"/>
</dbReference>
<dbReference type="GO" id="GO:0045893">
    <property type="term" value="P:positive regulation of DNA-templated transcription"/>
    <property type="evidence" value="ECO:0007669"/>
    <property type="project" value="TreeGrafter"/>
</dbReference>
<feature type="region of interest" description="Disordered" evidence="8">
    <location>
        <begin position="1"/>
        <end position="69"/>
    </location>
</feature>
<dbReference type="STRING" id="1447883.A0A2B7WSL0"/>
<feature type="region of interest" description="Disordered" evidence="8">
    <location>
        <begin position="565"/>
        <end position="640"/>
    </location>
</feature>
<evidence type="ECO:0000256" key="8">
    <source>
        <dbReference type="SAM" id="MobiDB-lite"/>
    </source>
</evidence>
<reference evidence="10 11" key="1">
    <citation type="submission" date="2017-10" db="EMBL/GenBank/DDBJ databases">
        <title>Comparative genomics in systemic dimorphic fungi from Ajellomycetaceae.</title>
        <authorList>
            <person name="Munoz J.F."/>
            <person name="Mcewen J.G."/>
            <person name="Clay O.K."/>
            <person name="Cuomo C.A."/>
        </authorList>
    </citation>
    <scope>NUCLEOTIDE SEQUENCE [LARGE SCALE GENOMIC DNA]</scope>
    <source>
        <strain evidence="10 11">UAMH7299</strain>
    </source>
</reference>
<organism evidence="10 11">
    <name type="scientific">Polytolypa hystricis (strain UAMH7299)</name>
    <dbReference type="NCBI Taxonomy" id="1447883"/>
    <lineage>
        <taxon>Eukaryota</taxon>
        <taxon>Fungi</taxon>
        <taxon>Dikarya</taxon>
        <taxon>Ascomycota</taxon>
        <taxon>Pezizomycotina</taxon>
        <taxon>Eurotiomycetes</taxon>
        <taxon>Eurotiomycetidae</taxon>
        <taxon>Onygenales</taxon>
        <taxon>Onygenales incertae sedis</taxon>
        <taxon>Polytolypa</taxon>
    </lineage>
</organism>
<feature type="compositionally biased region" description="Low complexity" evidence="8">
    <location>
        <begin position="412"/>
        <end position="425"/>
    </location>
</feature>
<feature type="compositionally biased region" description="Polar residues" evidence="8">
    <location>
        <begin position="1"/>
        <end position="10"/>
    </location>
</feature>
<comment type="caution">
    <text evidence="10">The sequence shown here is derived from an EMBL/GenBank/DDBJ whole genome shotgun (WGS) entry which is preliminary data.</text>
</comment>
<evidence type="ECO:0000313" key="11">
    <source>
        <dbReference type="Proteomes" id="UP000224634"/>
    </source>
</evidence>
<dbReference type="InterPro" id="IPR037869">
    <property type="entry name" value="Spp1/CFP1"/>
</dbReference>
<evidence type="ECO:0000256" key="7">
    <source>
        <dbReference type="SAM" id="Coils"/>
    </source>
</evidence>
<keyword evidence="11" id="KW-1185">Reference proteome</keyword>
<evidence type="ECO:0000256" key="2">
    <source>
        <dbReference type="ARBA" id="ARBA00022723"/>
    </source>
</evidence>
<evidence type="ECO:0000259" key="9">
    <source>
        <dbReference type="PROSITE" id="PS50016"/>
    </source>
</evidence>
<feature type="region of interest" description="Disordered" evidence="8">
    <location>
        <begin position="309"/>
        <end position="460"/>
    </location>
</feature>
<dbReference type="InterPro" id="IPR019786">
    <property type="entry name" value="Zinc_finger_PHD-type_CS"/>
</dbReference>
<dbReference type="InterPro" id="IPR019787">
    <property type="entry name" value="Znf_PHD-finger"/>
</dbReference>
<feature type="compositionally biased region" description="Basic and acidic residues" evidence="8">
    <location>
        <begin position="52"/>
        <end position="62"/>
    </location>
</feature>
<feature type="compositionally biased region" description="Polar residues" evidence="8">
    <location>
        <begin position="565"/>
        <end position="585"/>
    </location>
</feature>
<dbReference type="GO" id="GO:0008270">
    <property type="term" value="F:zinc ion binding"/>
    <property type="evidence" value="ECO:0007669"/>
    <property type="project" value="UniProtKB-KW"/>
</dbReference>
<comment type="subcellular location">
    <subcellularLocation>
        <location evidence="1">Nucleus</location>
    </subcellularLocation>
</comment>
<dbReference type="PROSITE" id="PS01359">
    <property type="entry name" value="ZF_PHD_1"/>
    <property type="match status" value="1"/>
</dbReference>
<dbReference type="InterPro" id="IPR013083">
    <property type="entry name" value="Znf_RING/FYVE/PHD"/>
</dbReference>